<comment type="subcellular location">
    <subcellularLocation>
        <location evidence="2 7">Membrane</location>
        <topology evidence="2 7">Multi-pass membrane protein</topology>
    </subcellularLocation>
</comment>
<evidence type="ECO:0000256" key="3">
    <source>
        <dbReference type="ARBA" id="ARBA00006483"/>
    </source>
</evidence>
<dbReference type="PANTHER" id="PTHR19317:SF81">
    <property type="entry name" value="PRA1 FAMILY PROTEIN D"/>
    <property type="match status" value="1"/>
</dbReference>
<keyword evidence="7" id="KW-0813">Transport</keyword>
<sequence>MLHPWAQFLDLSALRPPASLSESTYRVTQNLCYFLRNYVVLTIIIFLLTLLPRPHSLLFFLCLSAAWIYFVLSRDYPLTDHRFAIGFLAVVTWGALSWNHFWMKLYLSTMIGAVLALVHAVSRLPGDYSIGNPRGGYRYATF</sequence>
<keyword evidence="5 7" id="KW-1133">Transmembrane helix</keyword>
<evidence type="ECO:0000256" key="6">
    <source>
        <dbReference type="ARBA" id="ARBA00023136"/>
    </source>
</evidence>
<gene>
    <name evidence="8" type="ORF">SASPL_106325</name>
</gene>
<reference evidence="8" key="2">
    <citation type="submission" date="2020-08" db="EMBL/GenBank/DDBJ databases">
        <title>Plant Genome Project.</title>
        <authorList>
            <person name="Zhang R.-G."/>
        </authorList>
    </citation>
    <scope>NUCLEOTIDE SEQUENCE</scope>
    <source>
        <strain evidence="8">Huo1</strain>
        <tissue evidence="8">Leaf</tissue>
    </source>
</reference>
<comment type="function">
    <text evidence="1 7">May be involved in both secretory and endocytic intracellular trafficking in the endosomal/prevacuolar compartments.</text>
</comment>
<dbReference type="PANTHER" id="PTHR19317">
    <property type="entry name" value="PRENYLATED RAB ACCEPTOR 1-RELATED"/>
    <property type="match status" value="1"/>
</dbReference>
<dbReference type="OrthoDB" id="10326101at2759"/>
<name>A0A8X8YKN5_SALSN</name>
<dbReference type="GO" id="GO:0005794">
    <property type="term" value="C:Golgi apparatus"/>
    <property type="evidence" value="ECO:0007669"/>
    <property type="project" value="TreeGrafter"/>
</dbReference>
<reference evidence="8" key="1">
    <citation type="submission" date="2018-01" db="EMBL/GenBank/DDBJ databases">
        <authorList>
            <person name="Mao J.F."/>
        </authorList>
    </citation>
    <scope>NUCLEOTIDE SEQUENCE</scope>
    <source>
        <strain evidence="8">Huo1</strain>
        <tissue evidence="8">Leaf</tissue>
    </source>
</reference>
<comment type="similarity">
    <text evidence="3 7">Belongs to the PRA1 family.</text>
</comment>
<evidence type="ECO:0000313" key="8">
    <source>
        <dbReference type="EMBL" id="KAG6434685.1"/>
    </source>
</evidence>
<evidence type="ECO:0000256" key="1">
    <source>
        <dbReference type="ARBA" id="ARBA00002501"/>
    </source>
</evidence>
<dbReference type="GO" id="GO:0005783">
    <property type="term" value="C:endoplasmic reticulum"/>
    <property type="evidence" value="ECO:0007669"/>
    <property type="project" value="TreeGrafter"/>
</dbReference>
<keyword evidence="9" id="KW-1185">Reference proteome</keyword>
<protein>
    <recommendedName>
        <fullName evidence="7">PRA1 family protein</fullName>
    </recommendedName>
</protein>
<keyword evidence="4 7" id="KW-0812">Transmembrane</keyword>
<feature type="transmembrane region" description="Helical" evidence="7">
    <location>
        <begin position="57"/>
        <end position="76"/>
    </location>
</feature>
<feature type="transmembrane region" description="Helical" evidence="7">
    <location>
        <begin position="33"/>
        <end position="51"/>
    </location>
</feature>
<evidence type="ECO:0000313" key="9">
    <source>
        <dbReference type="Proteomes" id="UP000298416"/>
    </source>
</evidence>
<evidence type="ECO:0000256" key="4">
    <source>
        <dbReference type="ARBA" id="ARBA00022692"/>
    </source>
</evidence>
<comment type="caution">
    <text evidence="8">The sequence shown here is derived from an EMBL/GenBank/DDBJ whole genome shotgun (WGS) entry which is preliminary data.</text>
</comment>
<dbReference type="Proteomes" id="UP000298416">
    <property type="component" value="Unassembled WGS sequence"/>
</dbReference>
<evidence type="ECO:0000256" key="5">
    <source>
        <dbReference type="ARBA" id="ARBA00022989"/>
    </source>
</evidence>
<feature type="transmembrane region" description="Helical" evidence="7">
    <location>
        <begin position="83"/>
        <end position="99"/>
    </location>
</feature>
<dbReference type="AlphaFoldDB" id="A0A8X8YKN5"/>
<evidence type="ECO:0000256" key="7">
    <source>
        <dbReference type="RuleBase" id="RU363107"/>
    </source>
</evidence>
<dbReference type="InterPro" id="IPR004895">
    <property type="entry name" value="Prenylated_rab_accept_PRA1"/>
</dbReference>
<dbReference type="GO" id="GO:0016020">
    <property type="term" value="C:membrane"/>
    <property type="evidence" value="ECO:0007669"/>
    <property type="project" value="UniProtKB-SubCell"/>
</dbReference>
<accession>A0A8X8YKN5</accession>
<dbReference type="Pfam" id="PF03208">
    <property type="entry name" value="PRA1"/>
    <property type="match status" value="1"/>
</dbReference>
<dbReference type="GO" id="GO:0016192">
    <property type="term" value="P:vesicle-mediated transport"/>
    <property type="evidence" value="ECO:0007669"/>
    <property type="project" value="TreeGrafter"/>
</dbReference>
<proteinExistence type="inferred from homology"/>
<keyword evidence="6 7" id="KW-0472">Membrane</keyword>
<dbReference type="EMBL" id="PNBA02000002">
    <property type="protein sequence ID" value="KAG6434685.1"/>
    <property type="molecule type" value="Genomic_DNA"/>
</dbReference>
<evidence type="ECO:0000256" key="2">
    <source>
        <dbReference type="ARBA" id="ARBA00004141"/>
    </source>
</evidence>
<organism evidence="8">
    <name type="scientific">Salvia splendens</name>
    <name type="common">Scarlet sage</name>
    <dbReference type="NCBI Taxonomy" id="180675"/>
    <lineage>
        <taxon>Eukaryota</taxon>
        <taxon>Viridiplantae</taxon>
        <taxon>Streptophyta</taxon>
        <taxon>Embryophyta</taxon>
        <taxon>Tracheophyta</taxon>
        <taxon>Spermatophyta</taxon>
        <taxon>Magnoliopsida</taxon>
        <taxon>eudicotyledons</taxon>
        <taxon>Gunneridae</taxon>
        <taxon>Pentapetalae</taxon>
        <taxon>asterids</taxon>
        <taxon>lamiids</taxon>
        <taxon>Lamiales</taxon>
        <taxon>Lamiaceae</taxon>
        <taxon>Nepetoideae</taxon>
        <taxon>Mentheae</taxon>
        <taxon>Salviinae</taxon>
        <taxon>Salvia</taxon>
        <taxon>Salvia subgen. Calosphace</taxon>
        <taxon>core Calosphace</taxon>
    </lineage>
</organism>